<keyword evidence="2" id="KW-1133">Transmembrane helix</keyword>
<dbReference type="SMART" id="SM00028">
    <property type="entry name" value="TPR"/>
    <property type="match status" value="3"/>
</dbReference>
<evidence type="ECO:0000256" key="1">
    <source>
        <dbReference type="PROSITE-ProRule" id="PRU00339"/>
    </source>
</evidence>
<keyword evidence="2" id="KW-0472">Membrane</keyword>
<keyword evidence="2" id="KW-0812">Transmembrane</keyword>
<evidence type="ECO:0000313" key="3">
    <source>
        <dbReference type="EMBL" id="RJP64433.1"/>
    </source>
</evidence>
<comment type="caution">
    <text evidence="3">The sequence shown here is derived from an EMBL/GenBank/DDBJ whole genome shotgun (WGS) entry which is preliminary data.</text>
</comment>
<feature type="repeat" description="TPR" evidence="1">
    <location>
        <begin position="134"/>
        <end position="167"/>
    </location>
</feature>
<accession>A0A419ENS6</accession>
<dbReference type="Gene3D" id="1.25.40.10">
    <property type="entry name" value="Tetratricopeptide repeat domain"/>
    <property type="match status" value="2"/>
</dbReference>
<proteinExistence type="predicted"/>
<feature type="transmembrane region" description="Helical" evidence="2">
    <location>
        <begin position="33"/>
        <end position="52"/>
    </location>
</feature>
<dbReference type="Pfam" id="PF13432">
    <property type="entry name" value="TPR_16"/>
    <property type="match status" value="1"/>
</dbReference>
<dbReference type="AlphaFoldDB" id="A0A419ENS6"/>
<reference evidence="3 4" key="1">
    <citation type="journal article" date="2017" name="ISME J.">
        <title>Energy and carbon metabolisms in a deep terrestrial subsurface fluid microbial community.</title>
        <authorList>
            <person name="Momper L."/>
            <person name="Jungbluth S.P."/>
            <person name="Lee M.D."/>
            <person name="Amend J.P."/>
        </authorList>
    </citation>
    <scope>NUCLEOTIDE SEQUENCE [LARGE SCALE GENOMIC DNA]</scope>
    <source>
        <strain evidence="3">SURF_17</strain>
    </source>
</reference>
<dbReference type="InterPro" id="IPR011990">
    <property type="entry name" value="TPR-like_helical_dom_sf"/>
</dbReference>
<gene>
    <name evidence="3" type="ORF">C4532_19265</name>
</gene>
<dbReference type="SUPFAM" id="SSF48452">
    <property type="entry name" value="TPR-like"/>
    <property type="match status" value="1"/>
</dbReference>
<evidence type="ECO:0000256" key="2">
    <source>
        <dbReference type="SAM" id="Phobius"/>
    </source>
</evidence>
<dbReference type="InterPro" id="IPR019734">
    <property type="entry name" value="TPR_rpt"/>
</dbReference>
<feature type="repeat" description="TPR" evidence="1">
    <location>
        <begin position="171"/>
        <end position="204"/>
    </location>
</feature>
<keyword evidence="1" id="KW-0802">TPR repeat</keyword>
<protein>
    <submittedName>
        <fullName evidence="3">DUF3808 domain-containing protein</fullName>
    </submittedName>
</protein>
<dbReference type="PROSITE" id="PS50005">
    <property type="entry name" value="TPR"/>
    <property type="match status" value="3"/>
</dbReference>
<organism evidence="3 4">
    <name type="scientific">Candidatus Abyssobacteria bacterium SURF_17</name>
    <dbReference type="NCBI Taxonomy" id="2093361"/>
    <lineage>
        <taxon>Bacteria</taxon>
        <taxon>Pseudomonadati</taxon>
        <taxon>Candidatus Hydrogenedentota</taxon>
        <taxon>Candidatus Abyssobacteria</taxon>
    </lineage>
</organism>
<feature type="repeat" description="TPR" evidence="1">
    <location>
        <begin position="97"/>
        <end position="130"/>
    </location>
</feature>
<dbReference type="EMBL" id="QZKI01000140">
    <property type="protein sequence ID" value="RJP64433.1"/>
    <property type="molecule type" value="Genomic_DNA"/>
</dbReference>
<dbReference type="Proteomes" id="UP000285961">
    <property type="component" value="Unassembled WGS sequence"/>
</dbReference>
<sequence>MPAGPKVARRDLKEDKVYLTLAGVADFLARNRFLVALIALGVLLMFALGYYLNTRARQKAVEASSALHRAVTLELPSEKITALKDVSAEYSGSSAGRRAQFEVGNALYDLGRYDEAQAAFQKFVKENPDHQLAAAAMEAIGYCLESQGKWQEAADAYEALMKRKPTSPVAARVNYRIGLCYENIGEKDKAIEAYARTTTLLPQTLWAEYAEQRLGSLSPPAIPSSEDMPSAPE</sequence>
<evidence type="ECO:0000313" key="4">
    <source>
        <dbReference type="Proteomes" id="UP000285961"/>
    </source>
</evidence>
<dbReference type="Pfam" id="PF13181">
    <property type="entry name" value="TPR_8"/>
    <property type="match status" value="1"/>
</dbReference>
<name>A0A419ENS6_9BACT</name>